<protein>
    <submittedName>
        <fullName evidence="1">Uncharacterized protein</fullName>
    </submittedName>
</protein>
<dbReference type="RefSeq" id="WP_135869030.1">
    <property type="nucleotide sequence ID" value="NZ_SRSC01000001.1"/>
</dbReference>
<dbReference type="AlphaFoldDB" id="A0A4S1CLQ5"/>
<organism evidence="1 2">
    <name type="scientific">Geomonas terrae</name>
    <dbReference type="NCBI Taxonomy" id="2562681"/>
    <lineage>
        <taxon>Bacteria</taxon>
        <taxon>Pseudomonadati</taxon>
        <taxon>Thermodesulfobacteriota</taxon>
        <taxon>Desulfuromonadia</taxon>
        <taxon>Geobacterales</taxon>
        <taxon>Geobacteraceae</taxon>
        <taxon>Geomonas</taxon>
    </lineage>
</organism>
<reference evidence="1 2" key="1">
    <citation type="submission" date="2019-04" db="EMBL/GenBank/DDBJ databases">
        <title>Geobacter oryzae sp. nov., ferric-reducing bacteria isolated from paddy soil.</title>
        <authorList>
            <person name="Xu Z."/>
            <person name="Masuda Y."/>
            <person name="Itoh H."/>
            <person name="Senoo K."/>
        </authorList>
    </citation>
    <scope>NUCLEOTIDE SEQUENCE [LARGE SCALE GENOMIC DNA]</scope>
    <source>
        <strain evidence="1 2">Red111</strain>
    </source>
</reference>
<gene>
    <name evidence="1" type="ORF">E4633_04380</name>
</gene>
<sequence>MSENETCPKPKEHKAHMCQLKHEGRIEEMDRHSANPKFVCNRCGAKADGEDYLCNPRPL</sequence>
<accession>A0A4S1CLQ5</accession>
<dbReference type="EMBL" id="SRSC01000001">
    <property type="protein sequence ID" value="TGU74705.1"/>
    <property type="molecule type" value="Genomic_DNA"/>
</dbReference>
<dbReference type="Proteomes" id="UP000306416">
    <property type="component" value="Unassembled WGS sequence"/>
</dbReference>
<keyword evidence="2" id="KW-1185">Reference proteome</keyword>
<evidence type="ECO:0000313" key="1">
    <source>
        <dbReference type="EMBL" id="TGU74705.1"/>
    </source>
</evidence>
<name>A0A4S1CLQ5_9BACT</name>
<comment type="caution">
    <text evidence="1">The sequence shown here is derived from an EMBL/GenBank/DDBJ whole genome shotgun (WGS) entry which is preliminary data.</text>
</comment>
<evidence type="ECO:0000313" key="2">
    <source>
        <dbReference type="Proteomes" id="UP000306416"/>
    </source>
</evidence>
<proteinExistence type="predicted"/>